<keyword evidence="3" id="KW-1185">Reference proteome</keyword>
<name>A0A565BJP6_9BRAS</name>
<feature type="compositionally biased region" description="Polar residues" evidence="1">
    <location>
        <begin position="187"/>
        <end position="198"/>
    </location>
</feature>
<feature type="region of interest" description="Disordered" evidence="1">
    <location>
        <begin position="108"/>
        <end position="198"/>
    </location>
</feature>
<protein>
    <submittedName>
        <fullName evidence="2">Uncharacterized protein</fullName>
    </submittedName>
</protein>
<comment type="caution">
    <text evidence="2">The sequence shown here is derived from an EMBL/GenBank/DDBJ whole genome shotgun (WGS) entry which is preliminary data.</text>
</comment>
<evidence type="ECO:0000256" key="1">
    <source>
        <dbReference type="SAM" id="MobiDB-lite"/>
    </source>
</evidence>
<dbReference type="EMBL" id="CABITT030000004">
    <property type="protein sequence ID" value="VVB01544.1"/>
    <property type="molecule type" value="Genomic_DNA"/>
</dbReference>
<evidence type="ECO:0000313" key="2">
    <source>
        <dbReference type="EMBL" id="VVB01544.1"/>
    </source>
</evidence>
<proteinExistence type="predicted"/>
<gene>
    <name evidence="2" type="ORF">ANE_LOCUS11988</name>
</gene>
<organism evidence="2 3">
    <name type="scientific">Arabis nemorensis</name>
    <dbReference type="NCBI Taxonomy" id="586526"/>
    <lineage>
        <taxon>Eukaryota</taxon>
        <taxon>Viridiplantae</taxon>
        <taxon>Streptophyta</taxon>
        <taxon>Embryophyta</taxon>
        <taxon>Tracheophyta</taxon>
        <taxon>Spermatophyta</taxon>
        <taxon>Magnoliopsida</taxon>
        <taxon>eudicotyledons</taxon>
        <taxon>Gunneridae</taxon>
        <taxon>Pentapetalae</taxon>
        <taxon>rosids</taxon>
        <taxon>malvids</taxon>
        <taxon>Brassicales</taxon>
        <taxon>Brassicaceae</taxon>
        <taxon>Arabideae</taxon>
        <taxon>Arabis</taxon>
    </lineage>
</organism>
<dbReference type="Proteomes" id="UP000489600">
    <property type="component" value="Unassembled WGS sequence"/>
</dbReference>
<feature type="compositionally biased region" description="Polar residues" evidence="1">
    <location>
        <begin position="108"/>
        <end position="118"/>
    </location>
</feature>
<accession>A0A565BJP6</accession>
<reference evidence="2" key="1">
    <citation type="submission" date="2019-07" db="EMBL/GenBank/DDBJ databases">
        <authorList>
            <person name="Dittberner H."/>
        </authorList>
    </citation>
    <scope>NUCLEOTIDE SEQUENCE [LARGE SCALE GENOMIC DNA]</scope>
</reference>
<dbReference type="OrthoDB" id="10633658at2759"/>
<feature type="compositionally biased region" description="Basic and acidic residues" evidence="1">
    <location>
        <begin position="119"/>
        <end position="138"/>
    </location>
</feature>
<sequence length="198" mass="22347">MSARLALRKNSSIQFRLANRSIISGFPSKDSYWIDYFFYVPITEASVGPRWINKIVRKWRRKVINPFPKVPPDFLTLAELLASERCNWQEDFSPQRIEDARARYFVGSDSSNTSSQATMEKRPSVRERKEAEARRLAGESEGGVQNMEVDVAAAPCPGRRSESSAGNRPGRRSESPAGNRHGRRSLSIASLTTEMLPK</sequence>
<dbReference type="AlphaFoldDB" id="A0A565BJP6"/>
<evidence type="ECO:0000313" key="3">
    <source>
        <dbReference type="Proteomes" id="UP000489600"/>
    </source>
</evidence>